<dbReference type="InterPro" id="IPR008872">
    <property type="entry name" value="Toxin_P42"/>
</dbReference>
<accession>A0A6H0TQU3</accession>
<evidence type="ECO:0000256" key="1">
    <source>
        <dbReference type="SAM" id="SignalP"/>
    </source>
</evidence>
<dbReference type="SUPFAM" id="SSF50370">
    <property type="entry name" value="Ricin B-like lectins"/>
    <property type="match status" value="1"/>
</dbReference>
<dbReference type="GO" id="GO:0090729">
    <property type="term" value="F:toxin activity"/>
    <property type="evidence" value="ECO:0007669"/>
    <property type="project" value="InterPro"/>
</dbReference>
<dbReference type="Gene3D" id="2.80.10.50">
    <property type="match status" value="1"/>
</dbReference>
<reference evidence="5" key="1">
    <citation type="submission" date="2019-02" db="EMBL/GenBank/DDBJ databases">
        <title>Structural and Functional analysis of Lanthipeptide from Bacillus thuringiensis serovar andalousiensis B23193.</title>
        <authorList>
            <person name="Andreeva J.V."/>
            <person name="Grigoreva A."/>
        </authorList>
    </citation>
    <scope>NUCLEOTIDE SEQUENCE [LARGE SCALE GENOMIC DNA]</scope>
    <source>
        <strain evidence="5">B23193</strain>
    </source>
</reference>
<dbReference type="EMBL" id="CP035727">
    <property type="protein sequence ID" value="QIW22695.1"/>
    <property type="molecule type" value="Genomic_DNA"/>
</dbReference>
<proteinExistence type="predicted"/>
<feature type="domain" description="Insecticidal crystal toxin" evidence="2">
    <location>
        <begin position="215"/>
        <end position="370"/>
    </location>
</feature>
<sequence>MAGLAIGVMSLSIWAPASQAAPVNNRYETIHLKANPNEDWNVYEDATYDNAGIRLYELAGVPDNIQFAFFQLDGGSYAIVNKNSGKPVTVGSGWIGPGVYRNNILIQRSWTGSAMERWNLREQGKNIYEIVNQGNGQVASFGGNGVSGPASLHFVDLDDSNPSDPDRVFYISRPIMGDDTISMPTLPDTGTRPETPKYTEGGAIDEQLPQTSNSVVVGASLIPCIMVKDNQYSDYTKIHQSPYYTLVKEEYWEKTFSTVLPADVIRTYILKTGMTKTDQEKMTDTLSISIGADLGFKFKDSTAAIKGSITKTLQTEISTTETDMEEDTDSIILRPNKPTGYTGYQLVSKYTLKRTDGSIVSDPWIVKNPKNSIVREQPSKPLINKG</sequence>
<gene>
    <name evidence="4" type="ORF">EVG22_30790</name>
</gene>
<evidence type="ECO:0000259" key="3">
    <source>
        <dbReference type="Pfam" id="PF14200"/>
    </source>
</evidence>
<feature type="chain" id="PRO_5026147037" evidence="1">
    <location>
        <begin position="21"/>
        <end position="386"/>
    </location>
</feature>
<dbReference type="CDD" id="cd00161">
    <property type="entry name" value="beta-trefoil_Ricin-like"/>
    <property type="match status" value="1"/>
</dbReference>
<protein>
    <submittedName>
        <fullName evidence="4">RICIN domain-containing protein</fullName>
    </submittedName>
</protein>
<evidence type="ECO:0000313" key="5">
    <source>
        <dbReference type="Proteomes" id="UP000501374"/>
    </source>
</evidence>
<organism evidence="4 5">
    <name type="scientific">Bacillus thuringiensis serovar andalousiensis</name>
    <dbReference type="NCBI Taxonomy" id="257985"/>
    <lineage>
        <taxon>Bacteria</taxon>
        <taxon>Bacillati</taxon>
        <taxon>Bacillota</taxon>
        <taxon>Bacilli</taxon>
        <taxon>Bacillales</taxon>
        <taxon>Bacillaceae</taxon>
        <taxon>Bacillus</taxon>
        <taxon>Bacillus cereus group</taxon>
    </lineage>
</organism>
<dbReference type="InterPro" id="IPR035992">
    <property type="entry name" value="Ricin_B-like_lectins"/>
</dbReference>
<name>A0A6H0TQU3_BACTU</name>
<dbReference type="Proteomes" id="UP000501374">
    <property type="component" value="Chromosome"/>
</dbReference>
<dbReference type="InterPro" id="IPR000772">
    <property type="entry name" value="Ricin_B_lectin"/>
</dbReference>
<evidence type="ECO:0000259" key="2">
    <source>
        <dbReference type="Pfam" id="PF05431"/>
    </source>
</evidence>
<dbReference type="Pfam" id="PF14200">
    <property type="entry name" value="RicinB_lectin_2"/>
    <property type="match status" value="1"/>
</dbReference>
<dbReference type="AlphaFoldDB" id="A0A6H0TQU3"/>
<evidence type="ECO:0000313" key="4">
    <source>
        <dbReference type="EMBL" id="QIW22695.1"/>
    </source>
</evidence>
<keyword evidence="1" id="KW-0732">Signal</keyword>
<feature type="signal peptide" evidence="1">
    <location>
        <begin position="1"/>
        <end position="20"/>
    </location>
</feature>
<feature type="domain" description="Ricin B lectin" evidence="3">
    <location>
        <begin position="66"/>
        <end position="142"/>
    </location>
</feature>
<dbReference type="Pfam" id="PF05431">
    <property type="entry name" value="Toxin_10"/>
    <property type="match status" value="1"/>
</dbReference>